<protein>
    <recommendedName>
        <fullName evidence="4">Secreted protein</fullName>
    </recommendedName>
</protein>
<comment type="caution">
    <text evidence="2">The sequence shown here is derived from an EMBL/GenBank/DDBJ whole genome shotgun (WGS) entry which is preliminary data.</text>
</comment>
<evidence type="ECO:0000313" key="3">
    <source>
        <dbReference type="Proteomes" id="UP000075260"/>
    </source>
</evidence>
<keyword evidence="1" id="KW-0732">Signal</keyword>
<evidence type="ECO:0000256" key="1">
    <source>
        <dbReference type="SAM" id="SignalP"/>
    </source>
</evidence>
<accession>A0A150QNC7</accession>
<feature type="chain" id="PRO_5007566916" description="Secreted protein" evidence="1">
    <location>
        <begin position="20"/>
        <end position="200"/>
    </location>
</feature>
<dbReference type="RefSeq" id="WP_061608370.1">
    <property type="nucleotide sequence ID" value="NZ_JEMA01000467.1"/>
</dbReference>
<organism evidence="2 3">
    <name type="scientific">Sorangium cellulosum</name>
    <name type="common">Polyangium cellulosum</name>
    <dbReference type="NCBI Taxonomy" id="56"/>
    <lineage>
        <taxon>Bacteria</taxon>
        <taxon>Pseudomonadati</taxon>
        <taxon>Myxococcota</taxon>
        <taxon>Polyangia</taxon>
        <taxon>Polyangiales</taxon>
        <taxon>Polyangiaceae</taxon>
        <taxon>Sorangium</taxon>
    </lineage>
</organism>
<dbReference type="OrthoDB" id="5520668at2"/>
<feature type="signal peptide" evidence="1">
    <location>
        <begin position="1"/>
        <end position="19"/>
    </location>
</feature>
<evidence type="ECO:0000313" key="2">
    <source>
        <dbReference type="EMBL" id="KYF69481.1"/>
    </source>
</evidence>
<name>A0A150QNC7_SORCE</name>
<evidence type="ECO:0008006" key="4">
    <source>
        <dbReference type="Google" id="ProtNLM"/>
    </source>
</evidence>
<reference evidence="2 3" key="1">
    <citation type="submission" date="2014-02" db="EMBL/GenBank/DDBJ databases">
        <title>The small core and large imbalanced accessory genome model reveals a collaborative survival strategy of Sorangium cellulosum strains in nature.</title>
        <authorList>
            <person name="Han K."/>
            <person name="Peng R."/>
            <person name="Blom J."/>
            <person name="Li Y.-Z."/>
        </authorList>
    </citation>
    <scope>NUCLEOTIDE SEQUENCE [LARGE SCALE GENOMIC DNA]</scope>
    <source>
        <strain evidence="2 3">So0008-312</strain>
    </source>
</reference>
<dbReference type="Proteomes" id="UP000075260">
    <property type="component" value="Unassembled WGS sequence"/>
</dbReference>
<dbReference type="AlphaFoldDB" id="A0A150QNC7"/>
<gene>
    <name evidence="2" type="ORF">BE15_17625</name>
</gene>
<dbReference type="PROSITE" id="PS51257">
    <property type="entry name" value="PROKAR_LIPOPROTEIN"/>
    <property type="match status" value="1"/>
</dbReference>
<dbReference type="EMBL" id="JEMA01000467">
    <property type="protein sequence ID" value="KYF69481.1"/>
    <property type="molecule type" value="Genomic_DNA"/>
</dbReference>
<sequence length="200" mass="19662">MLRVFHVLPLCLAALGALACSSTPEPTTDPTNPCPPGQWCAAAMPTATATAVPTTTATAAPAGTAATPVPPVAAVAATPILQGMGTTEAPGMKADGGPFAGQFQEGQTLEQEINISAGKCYTVVGIGIGVQELDIQLVSQPAPALPPVVLAQDSTTGAAATLGGKASGCWKNPLPIGGPGKVILRATKGAGIAAAQVFSK</sequence>
<proteinExistence type="predicted"/>